<dbReference type="Pfam" id="PF00089">
    <property type="entry name" value="Trypsin"/>
    <property type="match status" value="1"/>
</dbReference>
<feature type="domain" description="Peptidase S1" evidence="3">
    <location>
        <begin position="70"/>
        <end position="239"/>
    </location>
</feature>
<evidence type="ECO:0000313" key="5">
    <source>
        <dbReference type="Proteomes" id="UP000612808"/>
    </source>
</evidence>
<dbReference type="RefSeq" id="WP_203657195.1">
    <property type="nucleotide sequence ID" value="NZ_BAAAZM010000006.1"/>
</dbReference>
<dbReference type="GO" id="GO:0004252">
    <property type="term" value="F:serine-type endopeptidase activity"/>
    <property type="evidence" value="ECO:0007669"/>
    <property type="project" value="InterPro"/>
</dbReference>
<dbReference type="PANTHER" id="PTHR15462:SF8">
    <property type="entry name" value="SERINE PROTEASE"/>
    <property type="match status" value="1"/>
</dbReference>
<reference evidence="4" key="1">
    <citation type="submission" date="2021-01" db="EMBL/GenBank/DDBJ databases">
        <title>Whole genome shotgun sequence of Actinocatenispora rupis NBRC 107355.</title>
        <authorList>
            <person name="Komaki H."/>
            <person name="Tamura T."/>
        </authorList>
    </citation>
    <scope>NUCLEOTIDE SEQUENCE</scope>
    <source>
        <strain evidence="4">NBRC 107355</strain>
    </source>
</reference>
<comment type="caution">
    <text evidence="4">The sequence shown here is derived from an EMBL/GenBank/DDBJ whole genome shotgun (WGS) entry which is preliminary data.</text>
</comment>
<organism evidence="4 5">
    <name type="scientific">Actinocatenispora rupis</name>
    <dbReference type="NCBI Taxonomy" id="519421"/>
    <lineage>
        <taxon>Bacteria</taxon>
        <taxon>Bacillati</taxon>
        <taxon>Actinomycetota</taxon>
        <taxon>Actinomycetes</taxon>
        <taxon>Micromonosporales</taxon>
        <taxon>Micromonosporaceae</taxon>
        <taxon>Actinocatenispora</taxon>
    </lineage>
</organism>
<evidence type="ECO:0000256" key="2">
    <source>
        <dbReference type="SAM" id="SignalP"/>
    </source>
</evidence>
<evidence type="ECO:0000259" key="3">
    <source>
        <dbReference type="Pfam" id="PF00089"/>
    </source>
</evidence>
<dbReference type="InterPro" id="IPR001254">
    <property type="entry name" value="Trypsin_dom"/>
</dbReference>
<dbReference type="SUPFAM" id="SSF50494">
    <property type="entry name" value="Trypsin-like serine proteases"/>
    <property type="match status" value="1"/>
</dbReference>
<keyword evidence="1 2" id="KW-0732">Signal</keyword>
<proteinExistence type="predicted"/>
<name>A0A8J3N9M8_9ACTN</name>
<accession>A0A8J3N9M8</accession>
<dbReference type="InterPro" id="IPR050966">
    <property type="entry name" value="Glutamyl_endopeptidase"/>
</dbReference>
<sequence>MRVRVVVLGAVLVALLGGCGVAASGPSTRSSPQVTYWDRKRMEQASPFGTPGVGHTAPPTVGNARVGALFSGSGSGNHFCTASVVDSPKKSVLITAAHCVYGDGQARSDLAFVPAYRDGDAPYGTWPVRHVIVDPHWASNNDPDYDVAFVDLGTVKGKRIADVLGANRLGWNESYTKRVKITGYPSAKESPISCVNTTRKYSTTQLTIDCTDFTGGTSGSPWLTDLDPITRTGTVIGVIGGYEAGGSTADTSYSVYFDKDVKKLYDQAVGEEG</sequence>
<protein>
    <recommendedName>
        <fullName evidence="3">Peptidase S1 domain-containing protein</fullName>
    </recommendedName>
</protein>
<dbReference type="GO" id="GO:0006508">
    <property type="term" value="P:proteolysis"/>
    <property type="evidence" value="ECO:0007669"/>
    <property type="project" value="InterPro"/>
</dbReference>
<dbReference type="Gene3D" id="2.40.10.10">
    <property type="entry name" value="Trypsin-like serine proteases"/>
    <property type="match status" value="2"/>
</dbReference>
<dbReference type="InterPro" id="IPR043504">
    <property type="entry name" value="Peptidase_S1_PA_chymotrypsin"/>
</dbReference>
<dbReference type="PANTHER" id="PTHR15462">
    <property type="entry name" value="SERINE PROTEASE"/>
    <property type="match status" value="1"/>
</dbReference>
<evidence type="ECO:0000313" key="4">
    <source>
        <dbReference type="EMBL" id="GID11256.1"/>
    </source>
</evidence>
<keyword evidence="5" id="KW-1185">Reference proteome</keyword>
<dbReference type="PROSITE" id="PS51257">
    <property type="entry name" value="PROKAR_LIPOPROTEIN"/>
    <property type="match status" value="1"/>
</dbReference>
<dbReference type="Proteomes" id="UP000612808">
    <property type="component" value="Unassembled WGS sequence"/>
</dbReference>
<dbReference type="PROSITE" id="PS00134">
    <property type="entry name" value="TRYPSIN_HIS"/>
    <property type="match status" value="1"/>
</dbReference>
<gene>
    <name evidence="4" type="ORF">Aru02nite_21450</name>
</gene>
<evidence type="ECO:0000256" key="1">
    <source>
        <dbReference type="ARBA" id="ARBA00022729"/>
    </source>
</evidence>
<feature type="signal peptide" evidence="2">
    <location>
        <begin position="1"/>
        <end position="22"/>
    </location>
</feature>
<feature type="chain" id="PRO_5038843707" description="Peptidase S1 domain-containing protein" evidence="2">
    <location>
        <begin position="23"/>
        <end position="273"/>
    </location>
</feature>
<dbReference type="InterPro" id="IPR018114">
    <property type="entry name" value="TRYPSIN_HIS"/>
</dbReference>
<dbReference type="EMBL" id="BOMB01000012">
    <property type="protein sequence ID" value="GID11256.1"/>
    <property type="molecule type" value="Genomic_DNA"/>
</dbReference>
<dbReference type="AlphaFoldDB" id="A0A8J3N9M8"/>
<dbReference type="InterPro" id="IPR009003">
    <property type="entry name" value="Peptidase_S1_PA"/>
</dbReference>